<dbReference type="EMBL" id="CP108222">
    <property type="protein sequence ID" value="WTT21995.1"/>
    <property type="molecule type" value="Genomic_DNA"/>
</dbReference>
<dbReference type="Gene3D" id="1.10.10.60">
    <property type="entry name" value="Homeodomain-like"/>
    <property type="match status" value="1"/>
</dbReference>
<dbReference type="PRINTS" id="PR00455">
    <property type="entry name" value="HTHTETR"/>
</dbReference>
<feature type="domain" description="HTH tetR-type" evidence="5">
    <location>
        <begin position="15"/>
        <end position="75"/>
    </location>
</feature>
<accession>A0AAU2ABT3</accession>
<organism evidence="6">
    <name type="scientific">Streptomyces sp. NBC_00093</name>
    <dbReference type="NCBI Taxonomy" id="2975649"/>
    <lineage>
        <taxon>Bacteria</taxon>
        <taxon>Bacillati</taxon>
        <taxon>Actinomycetota</taxon>
        <taxon>Actinomycetes</taxon>
        <taxon>Kitasatosporales</taxon>
        <taxon>Streptomycetaceae</taxon>
        <taxon>Streptomyces</taxon>
    </lineage>
</organism>
<reference evidence="6" key="1">
    <citation type="submission" date="2022-10" db="EMBL/GenBank/DDBJ databases">
        <title>The complete genomes of actinobacterial strains from the NBC collection.</title>
        <authorList>
            <person name="Joergensen T.S."/>
            <person name="Alvarez Arevalo M."/>
            <person name="Sterndorff E.B."/>
            <person name="Faurdal D."/>
            <person name="Vuksanovic O."/>
            <person name="Mourched A.-S."/>
            <person name="Charusanti P."/>
            <person name="Shaw S."/>
            <person name="Blin K."/>
            <person name="Weber T."/>
        </authorList>
    </citation>
    <scope>NUCLEOTIDE SEQUENCE</scope>
    <source>
        <strain evidence="6">NBC_00093</strain>
    </source>
</reference>
<dbReference type="SUPFAM" id="SSF46689">
    <property type="entry name" value="Homeodomain-like"/>
    <property type="match status" value="1"/>
</dbReference>
<dbReference type="InterPro" id="IPR001647">
    <property type="entry name" value="HTH_TetR"/>
</dbReference>
<dbReference type="PROSITE" id="PS50977">
    <property type="entry name" value="HTH_TETR_2"/>
    <property type="match status" value="1"/>
</dbReference>
<dbReference type="PANTHER" id="PTHR30055:SF148">
    <property type="entry name" value="TETR-FAMILY TRANSCRIPTIONAL REGULATOR"/>
    <property type="match status" value="1"/>
</dbReference>
<feature type="DNA-binding region" description="H-T-H motif" evidence="4">
    <location>
        <begin position="38"/>
        <end position="57"/>
    </location>
</feature>
<dbReference type="InterPro" id="IPR009057">
    <property type="entry name" value="Homeodomain-like_sf"/>
</dbReference>
<dbReference type="GO" id="GO:0003700">
    <property type="term" value="F:DNA-binding transcription factor activity"/>
    <property type="evidence" value="ECO:0007669"/>
    <property type="project" value="TreeGrafter"/>
</dbReference>
<dbReference type="Pfam" id="PF00440">
    <property type="entry name" value="TetR_N"/>
    <property type="match status" value="1"/>
</dbReference>
<dbReference type="InterPro" id="IPR036271">
    <property type="entry name" value="Tet_transcr_reg_TetR-rel_C_sf"/>
</dbReference>
<dbReference type="InterPro" id="IPR011075">
    <property type="entry name" value="TetR_C"/>
</dbReference>
<evidence type="ECO:0000259" key="5">
    <source>
        <dbReference type="PROSITE" id="PS50977"/>
    </source>
</evidence>
<protein>
    <submittedName>
        <fullName evidence="6">TetR/AcrR family transcriptional regulator</fullName>
    </submittedName>
</protein>
<keyword evidence="1" id="KW-0805">Transcription regulation</keyword>
<dbReference type="PANTHER" id="PTHR30055">
    <property type="entry name" value="HTH-TYPE TRANSCRIPTIONAL REGULATOR RUTR"/>
    <property type="match status" value="1"/>
</dbReference>
<dbReference type="Pfam" id="PF16859">
    <property type="entry name" value="TetR_C_11"/>
    <property type="match status" value="1"/>
</dbReference>
<dbReference type="GO" id="GO:0000976">
    <property type="term" value="F:transcription cis-regulatory region binding"/>
    <property type="evidence" value="ECO:0007669"/>
    <property type="project" value="TreeGrafter"/>
</dbReference>
<name>A0AAU2ABT3_9ACTN</name>
<dbReference type="SUPFAM" id="SSF48498">
    <property type="entry name" value="Tetracyclin repressor-like, C-terminal domain"/>
    <property type="match status" value="1"/>
</dbReference>
<keyword evidence="2 4" id="KW-0238">DNA-binding</keyword>
<evidence type="ECO:0000256" key="1">
    <source>
        <dbReference type="ARBA" id="ARBA00023015"/>
    </source>
</evidence>
<dbReference type="InterPro" id="IPR050109">
    <property type="entry name" value="HTH-type_TetR-like_transc_reg"/>
</dbReference>
<evidence type="ECO:0000256" key="4">
    <source>
        <dbReference type="PROSITE-ProRule" id="PRU00335"/>
    </source>
</evidence>
<proteinExistence type="predicted"/>
<keyword evidence="3" id="KW-0804">Transcription</keyword>
<sequence length="193" mass="21549">MDEEQVSRRPGGRSARVRRAVLDATLAVVADQGLDKFRVGDVAARAGVHETSVYRRWGTRQRLLVDALFHHSEAQMRIPDTGSLRTDLVAFTHSLIGYLSSPLGAAFMRVMAVVNDDAMPDSRAELWRSRVDLARTMIDRAAARGEVREGTDARLVLEQLIAPLHFRVLLLREPLDEDLAEQLVDSLLRGIAR</sequence>
<evidence type="ECO:0000256" key="3">
    <source>
        <dbReference type="ARBA" id="ARBA00023163"/>
    </source>
</evidence>
<evidence type="ECO:0000313" key="6">
    <source>
        <dbReference type="EMBL" id="WTT21995.1"/>
    </source>
</evidence>
<dbReference type="Gene3D" id="1.10.357.10">
    <property type="entry name" value="Tetracycline Repressor, domain 2"/>
    <property type="match status" value="1"/>
</dbReference>
<dbReference type="AlphaFoldDB" id="A0AAU2ABT3"/>
<gene>
    <name evidence="6" type="ORF">OHA22_43915</name>
</gene>
<evidence type="ECO:0000256" key="2">
    <source>
        <dbReference type="ARBA" id="ARBA00023125"/>
    </source>
</evidence>